<evidence type="ECO:0000256" key="1">
    <source>
        <dbReference type="ARBA" id="ARBA00004141"/>
    </source>
</evidence>
<name>A0A179G6K3_METCM</name>
<feature type="region of interest" description="Disordered" evidence="3">
    <location>
        <begin position="1"/>
        <end position="20"/>
    </location>
</feature>
<comment type="similarity">
    <text evidence="2">Belongs to the major facilitator superfamily. Monocarboxylate porter (TC 2.A.1.13) family.</text>
</comment>
<dbReference type="SUPFAM" id="SSF103473">
    <property type="entry name" value="MFS general substrate transporter"/>
    <property type="match status" value="1"/>
</dbReference>
<feature type="transmembrane region" description="Helical" evidence="4">
    <location>
        <begin position="423"/>
        <end position="443"/>
    </location>
</feature>
<evidence type="ECO:0000256" key="3">
    <source>
        <dbReference type="SAM" id="MobiDB-lite"/>
    </source>
</evidence>
<feature type="transmembrane region" description="Helical" evidence="4">
    <location>
        <begin position="347"/>
        <end position="369"/>
    </location>
</feature>
<dbReference type="OrthoDB" id="6499973at2759"/>
<feature type="transmembrane region" description="Helical" evidence="4">
    <location>
        <begin position="259"/>
        <end position="276"/>
    </location>
</feature>
<dbReference type="EMBL" id="LSBJ02000001">
    <property type="protein sequence ID" value="OAQ73140.1"/>
    <property type="molecule type" value="Genomic_DNA"/>
</dbReference>
<comment type="caution">
    <text evidence="6">The sequence shown here is derived from an EMBL/GenBank/DDBJ whole genome shotgun (WGS) entry which is preliminary data.</text>
</comment>
<evidence type="ECO:0000313" key="7">
    <source>
        <dbReference type="Proteomes" id="UP000078397"/>
    </source>
</evidence>
<feature type="transmembrane region" description="Helical" evidence="4">
    <location>
        <begin position="187"/>
        <end position="206"/>
    </location>
</feature>
<keyword evidence="4" id="KW-0812">Transmembrane</keyword>
<keyword evidence="4" id="KW-1133">Transmembrane helix</keyword>
<evidence type="ECO:0000256" key="2">
    <source>
        <dbReference type="ARBA" id="ARBA00006727"/>
    </source>
</evidence>
<dbReference type="PANTHER" id="PTHR11360:SF305">
    <property type="entry name" value="MAJOR FACILITATOR SUPERFAMILY (MFS) PROFILE DOMAIN-CONTAINING PROTEIN"/>
    <property type="match status" value="1"/>
</dbReference>
<reference evidence="6 7" key="1">
    <citation type="journal article" date="2016" name="PLoS Pathog.">
        <title>Biosynthesis of antibiotic leucinostatins in bio-control fungus Purpureocillium lilacinum and their inhibition on phytophthora revealed by genome mining.</title>
        <authorList>
            <person name="Wang G."/>
            <person name="Liu Z."/>
            <person name="Lin R."/>
            <person name="Li E."/>
            <person name="Mao Z."/>
            <person name="Ling J."/>
            <person name="Yang Y."/>
            <person name="Yin W.B."/>
            <person name="Xie B."/>
        </authorList>
    </citation>
    <scope>NUCLEOTIDE SEQUENCE [LARGE SCALE GENOMIC DNA]</scope>
    <source>
        <strain evidence="6">170</strain>
    </source>
</reference>
<accession>A0A179G6K3</accession>
<dbReference type="GO" id="GO:0016020">
    <property type="term" value="C:membrane"/>
    <property type="evidence" value="ECO:0007669"/>
    <property type="project" value="UniProtKB-SubCell"/>
</dbReference>
<sequence>MATSGATQTQAELSPSDGSLSHRAAALNTNDTILSVDEAIDNVLEASRLADSTVPDGGPGWIVIVACAVVSFWFTGVNYSWGVTQAAFVESGLSSASTLSFIGSIPPTIISAMAIINSRIVRIIGARSTAMIGIGVIFLAQLTSSFTVTNLAGLFVTAGAMLGCGMSLCFTTCSVTPAQYFKQKRGLANGIVFAGGGLGGATVTIMQGVLIQHVGVAWTYRIMALATLATGMPAAWMIKERIRVPTIGFVDWSLFKDTRFALIFVAGAIATFPLLVPPFFLPLYSHSLGLSPNTGAALLAGFNFSSAAGRILCGFVSDKLGPLNTLFGSLVVSSLGMLVLWPTSTTLAPLAVFTVLNGTANGGFFATIPTAVGNVFGSVRVAVALGMIVTGWGGGYLMGAPIAGYLLNAYGGEKAGLEAYRPAMYYAGSLSLASAGLIALMRLRMAISLGTRL</sequence>
<feature type="transmembrane region" description="Helical" evidence="4">
    <location>
        <begin position="381"/>
        <end position="403"/>
    </location>
</feature>
<keyword evidence="7" id="KW-1185">Reference proteome</keyword>
<dbReference type="PANTHER" id="PTHR11360">
    <property type="entry name" value="MONOCARBOXYLATE TRANSPORTER"/>
    <property type="match status" value="1"/>
</dbReference>
<dbReference type="RefSeq" id="XP_018149223.1">
    <property type="nucleotide sequence ID" value="XM_018280852.1"/>
</dbReference>
<keyword evidence="4" id="KW-0472">Membrane</keyword>
<feature type="transmembrane region" description="Helical" evidence="4">
    <location>
        <begin position="296"/>
        <end position="316"/>
    </location>
</feature>
<dbReference type="Proteomes" id="UP000078397">
    <property type="component" value="Unassembled WGS sequence"/>
</dbReference>
<proteinExistence type="inferred from homology"/>
<dbReference type="Pfam" id="PF07690">
    <property type="entry name" value="MFS_1"/>
    <property type="match status" value="1"/>
</dbReference>
<dbReference type="PROSITE" id="PS50850">
    <property type="entry name" value="MFS"/>
    <property type="match status" value="1"/>
</dbReference>
<feature type="transmembrane region" description="Helical" evidence="4">
    <location>
        <begin position="218"/>
        <end position="238"/>
    </location>
</feature>
<feature type="transmembrane region" description="Helical" evidence="4">
    <location>
        <begin position="61"/>
        <end position="81"/>
    </location>
</feature>
<feature type="compositionally biased region" description="Polar residues" evidence="3">
    <location>
        <begin position="1"/>
        <end position="19"/>
    </location>
</feature>
<dbReference type="InterPro" id="IPR011701">
    <property type="entry name" value="MFS"/>
</dbReference>
<dbReference type="GeneID" id="28844846"/>
<dbReference type="GO" id="GO:0022857">
    <property type="term" value="F:transmembrane transporter activity"/>
    <property type="evidence" value="ECO:0007669"/>
    <property type="project" value="InterPro"/>
</dbReference>
<comment type="subcellular location">
    <subcellularLocation>
        <location evidence="1">Membrane</location>
        <topology evidence="1">Multi-pass membrane protein</topology>
    </subcellularLocation>
</comment>
<feature type="domain" description="Major facilitator superfamily (MFS) profile" evidence="5">
    <location>
        <begin position="259"/>
        <end position="453"/>
    </location>
</feature>
<evidence type="ECO:0000256" key="4">
    <source>
        <dbReference type="SAM" id="Phobius"/>
    </source>
</evidence>
<dbReference type="AlphaFoldDB" id="A0A179G6K3"/>
<evidence type="ECO:0000313" key="6">
    <source>
        <dbReference type="EMBL" id="OAQ73140.1"/>
    </source>
</evidence>
<gene>
    <name evidence="6" type="ORF">VFPPC_00931</name>
</gene>
<feature type="transmembrane region" description="Helical" evidence="4">
    <location>
        <begin position="323"/>
        <end position="341"/>
    </location>
</feature>
<dbReference type="InterPro" id="IPR050327">
    <property type="entry name" value="Proton-linked_MCT"/>
</dbReference>
<protein>
    <submittedName>
        <fullName evidence="6">Monocarboxylate permease</fullName>
    </submittedName>
</protein>
<dbReference type="InterPro" id="IPR020846">
    <property type="entry name" value="MFS_dom"/>
</dbReference>
<feature type="transmembrane region" description="Helical" evidence="4">
    <location>
        <begin position="154"/>
        <end position="175"/>
    </location>
</feature>
<dbReference type="KEGG" id="pchm:VFPPC_00931"/>
<dbReference type="Gene3D" id="1.20.1250.20">
    <property type="entry name" value="MFS general substrate transporter like domains"/>
    <property type="match status" value="2"/>
</dbReference>
<organism evidence="6 7">
    <name type="scientific">Pochonia chlamydosporia 170</name>
    <dbReference type="NCBI Taxonomy" id="1380566"/>
    <lineage>
        <taxon>Eukaryota</taxon>
        <taxon>Fungi</taxon>
        <taxon>Dikarya</taxon>
        <taxon>Ascomycota</taxon>
        <taxon>Pezizomycotina</taxon>
        <taxon>Sordariomycetes</taxon>
        <taxon>Hypocreomycetidae</taxon>
        <taxon>Hypocreales</taxon>
        <taxon>Clavicipitaceae</taxon>
        <taxon>Pochonia</taxon>
    </lineage>
</organism>
<feature type="transmembrane region" description="Helical" evidence="4">
    <location>
        <begin position="128"/>
        <end position="148"/>
    </location>
</feature>
<evidence type="ECO:0000259" key="5">
    <source>
        <dbReference type="PROSITE" id="PS50850"/>
    </source>
</evidence>
<dbReference type="InterPro" id="IPR036259">
    <property type="entry name" value="MFS_trans_sf"/>
</dbReference>
<feature type="transmembrane region" description="Helical" evidence="4">
    <location>
        <begin position="93"/>
        <end position="116"/>
    </location>
</feature>